<dbReference type="EMBL" id="VXIS01000401">
    <property type="protein sequence ID" value="KAA8893792.1"/>
    <property type="molecule type" value="Genomic_DNA"/>
</dbReference>
<evidence type="ECO:0000256" key="1">
    <source>
        <dbReference type="SAM" id="MobiDB-lite"/>
    </source>
</evidence>
<evidence type="ECO:0000313" key="3">
    <source>
        <dbReference type="Proteomes" id="UP000326924"/>
    </source>
</evidence>
<feature type="region of interest" description="Disordered" evidence="1">
    <location>
        <begin position="129"/>
        <end position="160"/>
    </location>
</feature>
<keyword evidence="3" id="KW-1185">Reference proteome</keyword>
<comment type="caution">
    <text evidence="2">The sequence shown here is derived from an EMBL/GenBank/DDBJ whole genome shotgun (WGS) entry which is preliminary data.</text>
</comment>
<dbReference type="Proteomes" id="UP000326924">
    <property type="component" value="Unassembled WGS sequence"/>
</dbReference>
<name>A0A5J5EDT0_9PEZI</name>
<reference evidence="2 3" key="1">
    <citation type="submission" date="2019-09" db="EMBL/GenBank/DDBJ databases">
        <title>Draft genome of the ectomycorrhizal ascomycete Sphaerosporella brunnea.</title>
        <authorList>
            <consortium name="DOE Joint Genome Institute"/>
            <person name="Benucci G.M."/>
            <person name="Marozzi G."/>
            <person name="Antonielli L."/>
            <person name="Sanchez S."/>
            <person name="Marco P."/>
            <person name="Wang X."/>
            <person name="Falini L.B."/>
            <person name="Barry K."/>
            <person name="Haridas S."/>
            <person name="Lipzen A."/>
            <person name="Labutti K."/>
            <person name="Grigoriev I.V."/>
            <person name="Murat C."/>
            <person name="Martin F."/>
            <person name="Albertini E."/>
            <person name="Donnini D."/>
            <person name="Bonito G."/>
        </authorList>
    </citation>
    <scope>NUCLEOTIDE SEQUENCE [LARGE SCALE GENOMIC DNA]</scope>
    <source>
        <strain evidence="2 3">Sb_GMNB300</strain>
    </source>
</reference>
<protein>
    <submittedName>
        <fullName evidence="2">Uncharacterized protein</fullName>
    </submittedName>
</protein>
<proteinExistence type="predicted"/>
<accession>A0A5J5EDT0</accession>
<organism evidence="2 3">
    <name type="scientific">Sphaerosporella brunnea</name>
    <dbReference type="NCBI Taxonomy" id="1250544"/>
    <lineage>
        <taxon>Eukaryota</taxon>
        <taxon>Fungi</taxon>
        <taxon>Dikarya</taxon>
        <taxon>Ascomycota</taxon>
        <taxon>Pezizomycotina</taxon>
        <taxon>Pezizomycetes</taxon>
        <taxon>Pezizales</taxon>
        <taxon>Pyronemataceae</taxon>
        <taxon>Sphaerosporella</taxon>
    </lineage>
</organism>
<gene>
    <name evidence="2" type="ORF">FN846DRAFT_913642</name>
</gene>
<dbReference type="AlphaFoldDB" id="A0A5J5EDT0"/>
<sequence length="160" mass="17907">MSRRDGVCMYKWCQQEFTKASLCKHMMAIYHNYYCHSLTTNVAWMAQSGAITHQARVRQNRLESEENHAEKALNRCGVAIPANQQQQPAPIVPRDVRAPVTPLRHPIVSGNVPHALPPRGLVVARDIRASPVTPERPPPFCLPEAEIPKTPPPTYDGAKK</sequence>
<dbReference type="InParanoid" id="A0A5J5EDT0"/>
<evidence type="ECO:0000313" key="2">
    <source>
        <dbReference type="EMBL" id="KAA8893792.1"/>
    </source>
</evidence>